<evidence type="ECO:0000313" key="1">
    <source>
        <dbReference type="EMBL" id="PQL91604.1"/>
    </source>
</evidence>
<proteinExistence type="predicted"/>
<accession>A0A2S8AAM4</accession>
<evidence type="ECO:0000313" key="2">
    <source>
        <dbReference type="Proteomes" id="UP000238042"/>
    </source>
</evidence>
<gene>
    <name evidence="1" type="ORF">C4S77_07270</name>
</gene>
<dbReference type="AlphaFoldDB" id="A0A2S8AAM4"/>
<dbReference type="Proteomes" id="UP000238042">
    <property type="component" value="Unassembled WGS sequence"/>
</dbReference>
<evidence type="ECO:0008006" key="3">
    <source>
        <dbReference type="Google" id="ProtNLM"/>
    </source>
</evidence>
<reference evidence="1 2" key="1">
    <citation type="submission" date="2018-02" db="EMBL/GenBank/DDBJ databases">
        <title>Genome sequences of Apibacter spp., gut symbionts of Asian honey bees.</title>
        <authorList>
            <person name="Kwong W.K."/>
            <person name="Steele M.I."/>
            <person name="Moran N.A."/>
        </authorList>
    </citation>
    <scope>NUCLEOTIDE SEQUENCE [LARGE SCALE GENOMIC DNA]</scope>
    <source>
        <strain evidence="2">wkB301</strain>
    </source>
</reference>
<dbReference type="OrthoDB" id="6400528at2"/>
<protein>
    <recommendedName>
        <fullName evidence="3">Glycosyltransferase family 1 protein</fullName>
    </recommendedName>
</protein>
<organism evidence="1 2">
    <name type="scientific">Apibacter adventoris</name>
    <dbReference type="NCBI Taxonomy" id="1679466"/>
    <lineage>
        <taxon>Bacteria</taxon>
        <taxon>Pseudomonadati</taxon>
        <taxon>Bacteroidota</taxon>
        <taxon>Flavobacteriia</taxon>
        <taxon>Flavobacteriales</taxon>
        <taxon>Weeksellaceae</taxon>
        <taxon>Apibacter</taxon>
    </lineage>
</organism>
<dbReference type="EMBL" id="PSZM01000040">
    <property type="protein sequence ID" value="PQL91604.1"/>
    <property type="molecule type" value="Genomic_DNA"/>
</dbReference>
<dbReference type="RefSeq" id="WP_105246992.1">
    <property type="nucleotide sequence ID" value="NZ_PSZM01000040.1"/>
</dbReference>
<keyword evidence="2" id="KW-1185">Reference proteome</keyword>
<sequence length="333" mass="39509">MKTDFLSKIYIVCPANSTTGGPEALHQLSHKLKTVLNYDVRMFYTNKKKGLNPKPEIYNIYYTKETSEIIDKENDVLIIPESLTYYIYKYTQIQKIVWWLSVDFYAICMKNRHRGLNFYVSKYILRKKEIKEYLLEDLPNVYHWAQSYRSYLYLLKKGIPEEKIARVCDYMNPIFISKDNQESNINHKENIIIYNPKKGKKAIDLIKKQCRDYPWIPIQGMTPFQVSNLMKKAKLYIDFGYNPGRDRMLRESALMNCIIISGTGGSSKFIQDLNIPDKYKFEYSKAKILEIVAKIKEVLNNYDTCISDFNTYKEEIISEEKLFENQLRKFFNE</sequence>
<comment type="caution">
    <text evidence="1">The sequence shown here is derived from an EMBL/GenBank/DDBJ whole genome shotgun (WGS) entry which is preliminary data.</text>
</comment>
<name>A0A2S8AAM4_9FLAO</name>